<accession>A0A1H6J4E4</accession>
<dbReference type="OrthoDB" id="6770241at2"/>
<dbReference type="SUPFAM" id="SSF53756">
    <property type="entry name" value="UDP-Glycosyltransferase/glycogen phosphorylase"/>
    <property type="match status" value="1"/>
</dbReference>
<dbReference type="EMBL" id="FNWO01000013">
    <property type="protein sequence ID" value="SEH53775.1"/>
    <property type="molecule type" value="Genomic_DNA"/>
</dbReference>
<gene>
    <name evidence="1" type="ORF">SAMN04244559_02846</name>
</gene>
<keyword evidence="2" id="KW-1185">Reference proteome</keyword>
<name>A0A1H6J4E4_MAGFU</name>
<proteinExistence type="predicted"/>
<dbReference type="Proteomes" id="UP000182983">
    <property type="component" value="Unassembled WGS sequence"/>
</dbReference>
<protein>
    <submittedName>
        <fullName evidence="1">Uncharacterized protein</fullName>
    </submittedName>
</protein>
<dbReference type="RefSeq" id="WP_074769715.1">
    <property type="nucleotide sequence ID" value="NZ_FNWO01000013.1"/>
</dbReference>
<reference evidence="2" key="1">
    <citation type="submission" date="2016-10" db="EMBL/GenBank/DDBJ databases">
        <authorList>
            <person name="Varghese N."/>
            <person name="Submissions S."/>
        </authorList>
    </citation>
    <scope>NUCLEOTIDE SEQUENCE [LARGE SCALE GENOMIC DNA]</scope>
    <source>
        <strain evidence="2">DSM 13234</strain>
    </source>
</reference>
<evidence type="ECO:0000313" key="1">
    <source>
        <dbReference type="EMBL" id="SEH53775.1"/>
    </source>
</evidence>
<sequence length="474" mass="52032">MPAILILHHRKVAQAEVEALARHFMAEGRSVVIVCRGPTHDLKLKKSPLLKVIDFSGRDLLPSRSSTASAGTTLVKDGAIRRTVAPLRQRLKSALIRHGVIRAPILWHSLARCLRQARHLIATLKPACLLLADDRTPHPEMCFLHAANAAGIPSIVFPYATSSLESDIYARRLSHEGLPKRGISIWLQEWLMRRFPGQKCPRDGENLLFFNAWDTLALAALGLSGTQPWILGAGDCSAVAVFGPEEKKTQIASGLPAEKVYITGQASLDALHVDPARRSELRTAVGLRYGIDPAKPWIVCAVPHLAEHGLCPWDVHMANTRATFAALSDNRAELLLSLHPKSKYETYRAEAAAVGAHILEEPLFEVLPLAEMFVASYSSTVRWAATLGIPTLIADLTGIDYRAFGYLTALSVATTASDLEQKFHSLIEDDALRHDIGDRLKRDASRCDIIDGSACRRIYDLVLSLSERGRGRSS</sequence>
<evidence type="ECO:0000313" key="2">
    <source>
        <dbReference type="Proteomes" id="UP000182983"/>
    </source>
</evidence>
<organism evidence="1 2">
    <name type="scientific">Magnetospirillum fulvum</name>
    <name type="common">Rhodospirillum fulvum</name>
    <dbReference type="NCBI Taxonomy" id="1082"/>
    <lineage>
        <taxon>Bacteria</taxon>
        <taxon>Pseudomonadati</taxon>
        <taxon>Pseudomonadota</taxon>
        <taxon>Alphaproteobacteria</taxon>
        <taxon>Rhodospirillales</taxon>
        <taxon>Rhodospirillaceae</taxon>
        <taxon>Magnetospirillum</taxon>
    </lineage>
</organism>
<dbReference type="AlphaFoldDB" id="A0A1H6J4E4"/>